<sequence>MKTQSTHTPVSAAADAAAVEAVQEPVHGAEITVPLNRLKASPRNARKVRHSAAALEALAASIRAKGVLQPPVVEIERDGEGAATGAYLVSIGEGRRQALRMLVKRKTIKRTHPVRVIVDADNDAHEISLDENITREAMHPADQFEAFKRLAEEKGYGAEEIGARFGVSAQIVRQRLRLGAAAPELMAAYREGTLALDQLTAFCVSEDRDRQRQVLAQIGPHTPAYAIRRAMTEAKVPAGDRRAVFVGLEAYEAAGGAVLRDLFTEDGGGWLEDPALLDTLVAEKLAALAEDVRQREGWTWAEVGADHAAVHDFARVYPVETARSAAEAAEIAALSEEYDRLVSETDAAETLPPEVDARLEAIDRALQAFGPAFDYAPEAKARAGVMVLLGHDGAARFERGLVRAEDAARPHTPPWAGEGQGDSDEDAAEAAPGAGPADGEDEDAPAPLSDRLLMDLTARRTMGLRDAVQADPATALAVTVHALALQVFYPGYGDWTPLPLRLSVHGLERAAPGVSDSPAGRRVADRLEAWGARLPENPRDLWAVLAPMGGTDLLDLLAACTGAGLYAVRDPHDRRPGALDQAETLATAVGLDMTATWSATAKGYFSRVSKGRILEAVTEAVGAEEAGRLAGMKKADMAEAAEALLEGKGWLPPVLRTAPFEDACESASDGDGDGDGERADRATATPEADATRSRRNRREPPRPEHWPRDPWVARPSLVTVLQWHGDAPVSPGARGGLAGNGGDPQPARIGGTEARSSLGARGVGERRAWSRGGRGVSRSGATSGRRPEPRRGDRARTQSRNRASLWSSRNCRVSQ</sequence>
<dbReference type="InterPro" id="IPR036086">
    <property type="entry name" value="ParB/Sulfiredoxin_sf"/>
</dbReference>
<feature type="compositionally biased region" description="Basic and acidic residues" evidence="1">
    <location>
        <begin position="698"/>
        <end position="708"/>
    </location>
</feature>
<feature type="compositionally biased region" description="Basic and acidic residues" evidence="1">
    <location>
        <begin position="785"/>
        <end position="796"/>
    </location>
</feature>
<dbReference type="EMBL" id="BATC01000069">
    <property type="protein sequence ID" value="GAD60360.1"/>
    <property type="molecule type" value="Genomic_DNA"/>
</dbReference>
<dbReference type="AlphaFoldDB" id="A0A8E0NDF4"/>
<dbReference type="OrthoDB" id="9813122at2"/>
<dbReference type="SUPFAM" id="SSF110849">
    <property type="entry name" value="ParB/Sulfiredoxin"/>
    <property type="match status" value="1"/>
</dbReference>
<accession>A0A8E0NDF4</accession>
<dbReference type="PANTHER" id="PTHR33375:SF7">
    <property type="entry name" value="CHROMOSOME 2-PARTITIONING PROTEIN PARB-RELATED"/>
    <property type="match status" value="1"/>
</dbReference>
<dbReference type="InterPro" id="IPR050336">
    <property type="entry name" value="Chromosome_partition/occlusion"/>
</dbReference>
<dbReference type="CDD" id="cd16406">
    <property type="entry name" value="ParB_N_like"/>
    <property type="match status" value="1"/>
</dbReference>
<feature type="region of interest" description="Disordered" evidence="1">
    <location>
        <begin position="663"/>
        <end position="710"/>
    </location>
</feature>
<dbReference type="SUPFAM" id="SSF109709">
    <property type="entry name" value="KorB DNA-binding domain-like"/>
    <property type="match status" value="1"/>
</dbReference>
<evidence type="ECO:0000313" key="4">
    <source>
        <dbReference type="Proteomes" id="UP000016569"/>
    </source>
</evidence>
<feature type="domain" description="ParB-like N-terminal" evidence="2">
    <location>
        <begin position="31"/>
        <end position="133"/>
    </location>
</feature>
<dbReference type="GO" id="GO:0007059">
    <property type="term" value="P:chromosome segregation"/>
    <property type="evidence" value="ECO:0007669"/>
    <property type="project" value="TreeGrafter"/>
</dbReference>
<dbReference type="Gene3D" id="1.10.10.2830">
    <property type="match status" value="1"/>
</dbReference>
<dbReference type="InterPro" id="IPR003115">
    <property type="entry name" value="ParB_N"/>
</dbReference>
<dbReference type="Gene3D" id="3.90.1530.30">
    <property type="match status" value="1"/>
</dbReference>
<keyword evidence="4" id="KW-1185">Reference proteome</keyword>
<comment type="caution">
    <text evidence="3">The sequence shown here is derived from an EMBL/GenBank/DDBJ whole genome shotgun (WGS) entry which is preliminary data.</text>
</comment>
<feature type="compositionally biased region" description="Gly residues" evidence="1">
    <location>
        <begin position="733"/>
        <end position="742"/>
    </location>
</feature>
<evidence type="ECO:0000256" key="1">
    <source>
        <dbReference type="SAM" id="MobiDB-lite"/>
    </source>
</evidence>
<dbReference type="InterPro" id="IPR041468">
    <property type="entry name" value="HTH_ParB/Spo0J"/>
</dbReference>
<dbReference type="PANTHER" id="PTHR33375">
    <property type="entry name" value="CHROMOSOME-PARTITIONING PROTEIN PARB-RELATED"/>
    <property type="match status" value="1"/>
</dbReference>
<dbReference type="GO" id="GO:0005694">
    <property type="term" value="C:chromosome"/>
    <property type="evidence" value="ECO:0007669"/>
    <property type="project" value="TreeGrafter"/>
</dbReference>
<evidence type="ECO:0000259" key="2">
    <source>
        <dbReference type="SMART" id="SM00470"/>
    </source>
</evidence>
<reference evidence="4" key="1">
    <citation type="journal article" date="2013" name="Genome Announc.">
        <title>Draft Genome Sequence of the Dimorphic Prosthecate Bacterium Brevundimonas abyssalis TAR-001T.</title>
        <authorList>
            <person name="Tsubouchi T."/>
            <person name="Nishi S."/>
            <person name="Usui K."/>
            <person name="Shimane Y."/>
            <person name="Takaki Y."/>
            <person name="Maruyama T."/>
            <person name="Hatada Y."/>
        </authorList>
    </citation>
    <scope>NUCLEOTIDE SEQUENCE [LARGE SCALE GENOMIC DNA]</scope>
    <source>
        <strain evidence="4">TAR-001</strain>
    </source>
</reference>
<feature type="compositionally biased region" description="Polar residues" evidence="1">
    <location>
        <begin position="798"/>
        <end position="815"/>
    </location>
</feature>
<feature type="region of interest" description="Disordered" evidence="1">
    <location>
        <begin position="406"/>
        <end position="447"/>
    </location>
</feature>
<dbReference type="Pfam" id="PF17762">
    <property type="entry name" value="HTH_ParB"/>
    <property type="match status" value="1"/>
</dbReference>
<gene>
    <name evidence="3" type="ORF">MBEBAB_2610</name>
</gene>
<evidence type="ECO:0000313" key="3">
    <source>
        <dbReference type="EMBL" id="GAD60360.1"/>
    </source>
</evidence>
<feature type="compositionally biased region" description="Acidic residues" evidence="1">
    <location>
        <begin position="663"/>
        <end position="674"/>
    </location>
</feature>
<dbReference type="SMART" id="SM00470">
    <property type="entry name" value="ParB"/>
    <property type="match status" value="1"/>
</dbReference>
<dbReference type="Proteomes" id="UP000016569">
    <property type="component" value="Unassembled WGS sequence"/>
</dbReference>
<organism evidence="3 4">
    <name type="scientific">Brevundimonas abyssalis TAR-001</name>
    <dbReference type="NCBI Taxonomy" id="1391729"/>
    <lineage>
        <taxon>Bacteria</taxon>
        <taxon>Pseudomonadati</taxon>
        <taxon>Pseudomonadota</taxon>
        <taxon>Alphaproteobacteria</taxon>
        <taxon>Caulobacterales</taxon>
        <taxon>Caulobacteraceae</taxon>
        <taxon>Brevundimonas</taxon>
    </lineage>
</organism>
<protein>
    <submittedName>
        <fullName evidence="3">Putative ParB-like nuclease</fullName>
    </submittedName>
</protein>
<feature type="region of interest" description="Disordered" evidence="1">
    <location>
        <begin position="725"/>
        <end position="815"/>
    </location>
</feature>
<name>A0A8E0NDF4_9CAUL</name>
<dbReference type="Pfam" id="PF02195">
    <property type="entry name" value="ParB_N"/>
    <property type="match status" value="1"/>
</dbReference>
<proteinExistence type="predicted"/>
<dbReference type="RefSeq" id="WP_021698454.1">
    <property type="nucleotide sequence ID" value="NZ_BATC01000069.1"/>
</dbReference>